<reference evidence="3" key="1">
    <citation type="submission" date="2018-04" db="EMBL/GenBank/DDBJ databases">
        <authorList>
            <person name="Lucker S."/>
            <person name="Sakoula D."/>
        </authorList>
    </citation>
    <scope>NUCLEOTIDE SEQUENCE [LARGE SCALE GENOMIC DNA]</scope>
</reference>
<feature type="compositionally biased region" description="Polar residues" evidence="1">
    <location>
        <begin position="189"/>
        <end position="214"/>
    </location>
</feature>
<dbReference type="AlphaFoldDB" id="A0A330L8S0"/>
<accession>A0A330L8S0</accession>
<keyword evidence="3" id="KW-1185">Reference proteome</keyword>
<evidence type="ECO:0000313" key="2">
    <source>
        <dbReference type="EMBL" id="SPP65376.1"/>
    </source>
</evidence>
<dbReference type="RefSeq" id="WP_121989671.1">
    <property type="nucleotide sequence ID" value="NZ_OUNR01000016.1"/>
</dbReference>
<evidence type="ECO:0000313" key="3">
    <source>
        <dbReference type="Proteomes" id="UP000248168"/>
    </source>
</evidence>
<organism evidence="2 3">
    <name type="scientific">Nitrospira lenta</name>
    <dbReference type="NCBI Taxonomy" id="1436998"/>
    <lineage>
        <taxon>Bacteria</taxon>
        <taxon>Pseudomonadati</taxon>
        <taxon>Nitrospirota</taxon>
        <taxon>Nitrospiria</taxon>
        <taxon>Nitrospirales</taxon>
        <taxon>Nitrospiraceae</taxon>
        <taxon>Nitrospira</taxon>
    </lineage>
</organism>
<feature type="compositionally biased region" description="Low complexity" evidence="1">
    <location>
        <begin position="171"/>
        <end position="180"/>
    </location>
</feature>
<name>A0A330L8S0_9BACT</name>
<dbReference type="Proteomes" id="UP000248168">
    <property type="component" value="Unassembled WGS sequence"/>
</dbReference>
<sequence length="432" mass="45953">MSRWVSLSSLCLSSLTLISCGNGLSPFASDTDPCSLITSAEAERALGEPAREGQRTDATTCVFKSTRDSANAVTVQVDETPGKDRRARFNKDRLRRDSVLVSGLGDGAIRIDSPPSLSRVTFLSGDNLVTVMVSSIHASNLSDAVMTIGKSAAERYGAAVMASRIPPPPSVASADAATADRQTGAPSLLRTSPVSVSQTRTVGDTDSTGPTKSATVETGALVGTWQAHALQGTTKHNYLLVVGQNQSWTLSSLTQFDGVLDAESGRWSLGRANTFKGQSWKGTYVAEQPDSFVTTGSLHSTWTRLDGEQPPSKIPPELWSLRNNTTSVPVFQLKSVDRALVGVWESTGTYAGGPATFVWTIKASAATDLFIMDQTRGTIVTKGGIVQLQPTQKRQRNLGIVATQDGGFTTSDGKTSLRWTRLTPQADTTQPL</sequence>
<dbReference type="PROSITE" id="PS51257">
    <property type="entry name" value="PROKAR_LIPOPROTEIN"/>
    <property type="match status" value="1"/>
</dbReference>
<dbReference type="EMBL" id="OUNR01000016">
    <property type="protein sequence ID" value="SPP65376.1"/>
    <property type="molecule type" value="Genomic_DNA"/>
</dbReference>
<dbReference type="InParanoid" id="A0A330L8S0"/>
<feature type="region of interest" description="Disordered" evidence="1">
    <location>
        <begin position="167"/>
        <end position="214"/>
    </location>
</feature>
<dbReference type="OrthoDB" id="9778500at2"/>
<protein>
    <submittedName>
        <fullName evidence="2">Uncharacterized protein</fullName>
    </submittedName>
</protein>
<gene>
    <name evidence="2" type="ORF">NITLEN_30290</name>
</gene>
<evidence type="ECO:0000256" key="1">
    <source>
        <dbReference type="SAM" id="MobiDB-lite"/>
    </source>
</evidence>
<proteinExistence type="predicted"/>